<reference evidence="2 3" key="1">
    <citation type="submission" date="2014-03" db="EMBL/GenBank/DDBJ databases">
        <title>Draft genome of the hookworm Oesophagostomum dentatum.</title>
        <authorList>
            <person name="Mitreva M."/>
        </authorList>
    </citation>
    <scope>NUCLEOTIDE SEQUENCE [LARGE SCALE GENOMIC DNA]</scope>
    <source>
        <strain evidence="2 3">OD-Hann</strain>
    </source>
</reference>
<dbReference type="OrthoDB" id="10064012at2759"/>
<feature type="compositionally biased region" description="Acidic residues" evidence="1">
    <location>
        <begin position="114"/>
        <end position="125"/>
    </location>
</feature>
<evidence type="ECO:0000256" key="1">
    <source>
        <dbReference type="SAM" id="MobiDB-lite"/>
    </source>
</evidence>
<dbReference type="EMBL" id="KN603008">
    <property type="protein sequence ID" value="KHJ79838.1"/>
    <property type="molecule type" value="Genomic_DNA"/>
</dbReference>
<name>A0A0B1S398_OESDE</name>
<gene>
    <name evidence="2" type="ORF">OESDEN_20502</name>
</gene>
<feature type="region of interest" description="Disordered" evidence="1">
    <location>
        <begin position="46"/>
        <end position="137"/>
    </location>
</feature>
<evidence type="ECO:0000313" key="2">
    <source>
        <dbReference type="EMBL" id="KHJ79838.1"/>
    </source>
</evidence>
<sequence length="137" mass="14814">MEHATSRQNFTGRSRENVELLVSDELDGLSRRRILRMLQGVDVTSFVGEDGLTSSSSSELSEDEENGGAESVQTSNHNRAQSSRSSMHSEEEPTMRSRSSSQSNANNSGTEGESFSDIELIEGLDVDASNLPDVSGT</sequence>
<feature type="compositionally biased region" description="Low complexity" evidence="1">
    <location>
        <begin position="96"/>
        <end position="108"/>
    </location>
</feature>
<feature type="compositionally biased region" description="Polar residues" evidence="1">
    <location>
        <begin position="71"/>
        <end position="86"/>
    </location>
</feature>
<accession>A0A0B1S398</accession>
<organism evidence="2 3">
    <name type="scientific">Oesophagostomum dentatum</name>
    <name type="common">Nodular worm</name>
    <dbReference type="NCBI Taxonomy" id="61180"/>
    <lineage>
        <taxon>Eukaryota</taxon>
        <taxon>Metazoa</taxon>
        <taxon>Ecdysozoa</taxon>
        <taxon>Nematoda</taxon>
        <taxon>Chromadorea</taxon>
        <taxon>Rhabditida</taxon>
        <taxon>Rhabditina</taxon>
        <taxon>Rhabditomorpha</taxon>
        <taxon>Strongyloidea</taxon>
        <taxon>Strongylidae</taxon>
        <taxon>Oesophagostomum</taxon>
    </lineage>
</organism>
<keyword evidence="3" id="KW-1185">Reference proteome</keyword>
<evidence type="ECO:0000313" key="3">
    <source>
        <dbReference type="Proteomes" id="UP000053660"/>
    </source>
</evidence>
<dbReference type="Proteomes" id="UP000053660">
    <property type="component" value="Unassembled WGS sequence"/>
</dbReference>
<proteinExistence type="predicted"/>
<protein>
    <submittedName>
        <fullName evidence="2">Uncharacterized protein</fullName>
    </submittedName>
</protein>
<feature type="compositionally biased region" description="Low complexity" evidence="1">
    <location>
        <begin position="48"/>
        <end position="59"/>
    </location>
</feature>
<dbReference type="AlphaFoldDB" id="A0A0B1S398"/>